<proteinExistence type="inferred from homology"/>
<keyword evidence="9" id="KW-1185">Reference proteome</keyword>
<evidence type="ECO:0000256" key="1">
    <source>
        <dbReference type="ARBA" id="ARBA00005337"/>
    </source>
</evidence>
<protein>
    <recommendedName>
        <fullName evidence="6">Rubredoxin</fullName>
    </recommendedName>
</protein>
<dbReference type="InterPro" id="IPR024935">
    <property type="entry name" value="Rubredoxin_dom"/>
</dbReference>
<comment type="similarity">
    <text evidence="1 6">Belongs to the rubredoxin family.</text>
</comment>
<dbReference type="Proteomes" id="UP000263486">
    <property type="component" value="Unassembled WGS sequence"/>
</dbReference>
<evidence type="ECO:0000256" key="4">
    <source>
        <dbReference type="ARBA" id="ARBA00022982"/>
    </source>
</evidence>
<organism evidence="8 9">
    <name type="scientific">Psychrilyobacter piezotolerans</name>
    <dbReference type="NCBI Taxonomy" id="2293438"/>
    <lineage>
        <taxon>Bacteria</taxon>
        <taxon>Fusobacteriati</taxon>
        <taxon>Fusobacteriota</taxon>
        <taxon>Fusobacteriia</taxon>
        <taxon>Fusobacteriales</taxon>
        <taxon>Fusobacteriaceae</taxon>
        <taxon>Psychrilyobacter</taxon>
    </lineage>
</organism>
<feature type="domain" description="Rubredoxin-like" evidence="7">
    <location>
        <begin position="1"/>
        <end position="52"/>
    </location>
</feature>
<keyword evidence="2 6" id="KW-0813">Transport</keyword>
<keyword evidence="5 6" id="KW-0408">Iron</keyword>
<dbReference type="InterPro" id="IPR050526">
    <property type="entry name" value="Rubredoxin_ET"/>
</dbReference>
<evidence type="ECO:0000256" key="5">
    <source>
        <dbReference type="ARBA" id="ARBA00023004"/>
    </source>
</evidence>
<gene>
    <name evidence="8" type="ORF">DYH56_14105</name>
</gene>
<dbReference type="InterPro" id="IPR024922">
    <property type="entry name" value="Rubredoxin"/>
</dbReference>
<accession>A0ABX9KDJ6</accession>
<evidence type="ECO:0000259" key="7">
    <source>
        <dbReference type="PROSITE" id="PS50903"/>
    </source>
</evidence>
<sequence>MDKWRCLVCGYVYDEEFGDPDSGVEPGTKWEDVPEDWICPPCAVGKDQFKKMELEKTE</sequence>
<dbReference type="Gene3D" id="2.20.28.10">
    <property type="match status" value="1"/>
</dbReference>
<dbReference type="PANTHER" id="PTHR47627:SF1">
    <property type="entry name" value="RUBREDOXIN-1-RELATED"/>
    <property type="match status" value="1"/>
</dbReference>
<name>A0ABX9KDJ6_9FUSO</name>
<comment type="cofactor">
    <cofactor evidence="6">
        <name>Fe(3+)</name>
        <dbReference type="ChEBI" id="CHEBI:29034"/>
    </cofactor>
    <text evidence="6">Binds 1 Fe(3+) ion per subunit.</text>
</comment>
<evidence type="ECO:0000313" key="8">
    <source>
        <dbReference type="EMBL" id="REI39624.1"/>
    </source>
</evidence>
<dbReference type="SUPFAM" id="SSF57802">
    <property type="entry name" value="Rubredoxin-like"/>
    <property type="match status" value="1"/>
</dbReference>
<comment type="caution">
    <text evidence="8">The sequence shown here is derived from an EMBL/GenBank/DDBJ whole genome shotgun (WGS) entry which is preliminary data.</text>
</comment>
<dbReference type="PANTHER" id="PTHR47627">
    <property type="entry name" value="RUBREDOXIN"/>
    <property type="match status" value="1"/>
</dbReference>
<dbReference type="RefSeq" id="WP_114643511.1">
    <property type="nucleotide sequence ID" value="NZ_JAACIO010000035.1"/>
</dbReference>
<evidence type="ECO:0000256" key="3">
    <source>
        <dbReference type="ARBA" id="ARBA00022723"/>
    </source>
</evidence>
<dbReference type="CDD" id="cd00730">
    <property type="entry name" value="rubredoxin"/>
    <property type="match status" value="1"/>
</dbReference>
<dbReference type="PROSITE" id="PS00202">
    <property type="entry name" value="RUBREDOXIN"/>
    <property type="match status" value="1"/>
</dbReference>
<evidence type="ECO:0000256" key="6">
    <source>
        <dbReference type="PIRNR" id="PIRNR000071"/>
    </source>
</evidence>
<dbReference type="PROSITE" id="PS50903">
    <property type="entry name" value="RUBREDOXIN_LIKE"/>
    <property type="match status" value="1"/>
</dbReference>
<dbReference type="PIRSF" id="PIRSF000071">
    <property type="entry name" value="Rubredoxin"/>
    <property type="match status" value="1"/>
</dbReference>
<evidence type="ECO:0000256" key="2">
    <source>
        <dbReference type="ARBA" id="ARBA00022448"/>
    </source>
</evidence>
<dbReference type="InterPro" id="IPR018527">
    <property type="entry name" value="Rubredoxin_Fe_BS"/>
</dbReference>
<dbReference type="InterPro" id="IPR024934">
    <property type="entry name" value="Rubredoxin-like_dom"/>
</dbReference>
<keyword evidence="4 6" id="KW-0249">Electron transport</keyword>
<dbReference type="Pfam" id="PF00301">
    <property type="entry name" value="Rubredoxin"/>
    <property type="match status" value="1"/>
</dbReference>
<evidence type="ECO:0000313" key="9">
    <source>
        <dbReference type="Proteomes" id="UP000263486"/>
    </source>
</evidence>
<reference evidence="8 9" key="1">
    <citation type="submission" date="2018-08" db="EMBL/GenBank/DDBJ databases">
        <title>Draft genome sequence of Psychrilyobacter sp. strain SD5 isolated from Black Sea water.</title>
        <authorList>
            <person name="Yadav S."/>
            <person name="Villanueva L."/>
            <person name="Damste J.S.S."/>
        </authorList>
    </citation>
    <scope>NUCLEOTIDE SEQUENCE [LARGE SCALE GENOMIC DNA]</scope>
    <source>
        <strain evidence="8 9">SD5</strain>
    </source>
</reference>
<dbReference type="PRINTS" id="PR00163">
    <property type="entry name" value="RUBREDOXIN"/>
</dbReference>
<keyword evidence="3 6" id="KW-0479">Metal-binding</keyword>
<dbReference type="EMBL" id="QUAJ01000037">
    <property type="protein sequence ID" value="REI39624.1"/>
    <property type="molecule type" value="Genomic_DNA"/>
</dbReference>